<comment type="catalytic activity">
    <reaction evidence="5">
        <text>N(tele)-phospho-L-histidyl/O-phospho-L-threonyl-[pyruvate, phosphate dikinase] + phosphate + H(+) = N(tele)-phospho-L-histidyl/L-threonyl-[pyruvate, phosphate dikinase] + diphosphate</text>
        <dbReference type="Rhea" id="RHEA:43696"/>
        <dbReference type="Rhea" id="RHEA-COMP:10650"/>
        <dbReference type="Rhea" id="RHEA-COMP:10651"/>
        <dbReference type="ChEBI" id="CHEBI:15378"/>
        <dbReference type="ChEBI" id="CHEBI:30013"/>
        <dbReference type="ChEBI" id="CHEBI:33019"/>
        <dbReference type="ChEBI" id="CHEBI:43474"/>
        <dbReference type="ChEBI" id="CHEBI:61977"/>
        <dbReference type="ChEBI" id="CHEBI:83586"/>
        <dbReference type="EC" id="2.7.4.27"/>
    </reaction>
</comment>
<dbReference type="GO" id="GO:0016301">
    <property type="term" value="F:kinase activity"/>
    <property type="evidence" value="ECO:0007669"/>
    <property type="project" value="UniProtKB-KW"/>
</dbReference>
<evidence type="ECO:0000256" key="3">
    <source>
        <dbReference type="ARBA" id="ARBA00022741"/>
    </source>
</evidence>
<evidence type="ECO:0000313" key="6">
    <source>
        <dbReference type="EMBL" id="MDA7026909.1"/>
    </source>
</evidence>
<evidence type="ECO:0000313" key="7">
    <source>
        <dbReference type="Proteomes" id="UP001211894"/>
    </source>
</evidence>
<dbReference type="RefSeq" id="WP_271340770.1">
    <property type="nucleotide sequence ID" value="NZ_JAQKAB010000006.1"/>
</dbReference>
<organism evidence="6 7">
    <name type="scientific">Bacillus changyiensis</name>
    <dbReference type="NCBI Taxonomy" id="3004103"/>
    <lineage>
        <taxon>Bacteria</taxon>
        <taxon>Bacillati</taxon>
        <taxon>Bacillota</taxon>
        <taxon>Bacilli</taxon>
        <taxon>Bacillales</taxon>
        <taxon>Bacillaceae</taxon>
        <taxon>Bacillus</taxon>
    </lineage>
</organism>
<dbReference type="EC" id="2.7.4.27" evidence="5"/>
<dbReference type="HAMAP" id="MF_00921">
    <property type="entry name" value="PDRP"/>
    <property type="match status" value="1"/>
</dbReference>
<evidence type="ECO:0000256" key="4">
    <source>
        <dbReference type="ARBA" id="ARBA00022777"/>
    </source>
</evidence>
<sequence length="272" mass="30474">MNQQTIYVVSDSVGETAELVVKAAVSQFNGSSEHTNIRRIPYVEDRGTIKEVISQAESDGGIICFTLVVPEIRECLIAEAEKANVVYYDIIGPLIDKMESVFGHSSKCEPGRVRQLDEDYFKKVEAIEFAVKYDDGRDPRGILKADIVLIGVSRTSKTPLSQYLAHKRLKVANVPIVPEVDPPEELYKVDPKKCIGLKISPDKLNHIRKERLKSLGLNDKAIYANINRIKDELLYFEKVVNRIGCKVVDVSNKAVEETANIIHNMMTKGDQS</sequence>
<comment type="catalytic activity">
    <reaction evidence="5">
        <text>N(tele)-phospho-L-histidyl/L-threonyl-[pyruvate, phosphate dikinase] + ADP = N(tele)-phospho-L-histidyl/O-phospho-L-threonyl-[pyruvate, phosphate dikinase] + AMP + H(+)</text>
        <dbReference type="Rhea" id="RHEA:43692"/>
        <dbReference type="Rhea" id="RHEA-COMP:10650"/>
        <dbReference type="Rhea" id="RHEA-COMP:10651"/>
        <dbReference type="ChEBI" id="CHEBI:15378"/>
        <dbReference type="ChEBI" id="CHEBI:30013"/>
        <dbReference type="ChEBI" id="CHEBI:61977"/>
        <dbReference type="ChEBI" id="CHEBI:83586"/>
        <dbReference type="ChEBI" id="CHEBI:456215"/>
        <dbReference type="ChEBI" id="CHEBI:456216"/>
        <dbReference type="EC" id="2.7.11.32"/>
    </reaction>
</comment>
<dbReference type="PANTHER" id="PTHR31756">
    <property type="entry name" value="PYRUVATE, PHOSPHATE DIKINASE REGULATORY PROTEIN 1, CHLOROPLASTIC"/>
    <property type="match status" value="1"/>
</dbReference>
<evidence type="ECO:0000256" key="2">
    <source>
        <dbReference type="ARBA" id="ARBA00022679"/>
    </source>
</evidence>
<dbReference type="Proteomes" id="UP001211894">
    <property type="component" value="Unassembled WGS sequence"/>
</dbReference>
<keyword evidence="1 5" id="KW-0723">Serine/threonine-protein kinase</keyword>
<dbReference type="EC" id="2.7.11.32" evidence="5"/>
<dbReference type="PANTHER" id="PTHR31756:SF3">
    <property type="entry name" value="PYRUVATE, PHOSPHATE DIKINASE REGULATORY PROTEIN 1, CHLOROPLASTIC"/>
    <property type="match status" value="1"/>
</dbReference>
<comment type="caution">
    <text evidence="6">The sequence shown here is derived from an EMBL/GenBank/DDBJ whole genome shotgun (WGS) entry which is preliminary data.</text>
</comment>
<name>A0ABT4X5B1_9BACI</name>
<keyword evidence="7" id="KW-1185">Reference proteome</keyword>
<evidence type="ECO:0000256" key="1">
    <source>
        <dbReference type="ARBA" id="ARBA00022527"/>
    </source>
</evidence>
<comment type="function">
    <text evidence="5">Bifunctional serine/threonine kinase and phosphorylase involved in the regulation of the pyruvate, phosphate dikinase (PPDK) by catalyzing its phosphorylation/dephosphorylation.</text>
</comment>
<keyword evidence="3 5" id="KW-0547">Nucleotide-binding</keyword>
<protein>
    <recommendedName>
        <fullName evidence="5">Putative pyruvate, phosphate dikinase regulatory protein</fullName>
        <shortName evidence="5">PPDK regulatory protein</shortName>
        <ecNumber evidence="5">2.7.11.32</ecNumber>
        <ecNumber evidence="5">2.7.4.27</ecNumber>
    </recommendedName>
</protein>
<feature type="binding site" evidence="5">
    <location>
        <begin position="151"/>
        <end position="158"/>
    </location>
    <ligand>
        <name>ADP</name>
        <dbReference type="ChEBI" id="CHEBI:456216"/>
    </ligand>
</feature>
<accession>A0ABT4X5B1</accession>
<evidence type="ECO:0000256" key="5">
    <source>
        <dbReference type="HAMAP-Rule" id="MF_00921"/>
    </source>
</evidence>
<dbReference type="InterPro" id="IPR026565">
    <property type="entry name" value="PPDK_reg"/>
</dbReference>
<dbReference type="InterPro" id="IPR005177">
    <property type="entry name" value="Kinase-pyrophosphorylase"/>
</dbReference>
<keyword evidence="4 5" id="KW-0418">Kinase</keyword>
<gene>
    <name evidence="6" type="ORF">PJ311_09845</name>
</gene>
<keyword evidence="2 5" id="KW-0808">Transferase</keyword>
<reference evidence="6 7" key="1">
    <citation type="submission" date="2023-01" db="EMBL/GenBank/DDBJ databases">
        <title>Bacillus changyiensis sp. nov., isolated from a coastal deposit.</title>
        <authorList>
            <person name="Xiao G."/>
            <person name="Lai Q."/>
            <person name="Hu Z."/>
            <person name="Shao Z."/>
        </authorList>
    </citation>
    <scope>NUCLEOTIDE SEQUENCE [LARGE SCALE GENOMIC DNA]</scope>
    <source>
        <strain evidence="6 7">CLL-7-23</strain>
    </source>
</reference>
<dbReference type="EMBL" id="JAQKAB010000006">
    <property type="protein sequence ID" value="MDA7026909.1"/>
    <property type="molecule type" value="Genomic_DNA"/>
</dbReference>
<dbReference type="Pfam" id="PF03618">
    <property type="entry name" value="Kinase-PPPase"/>
    <property type="match status" value="1"/>
</dbReference>
<comment type="similarity">
    <text evidence="5">Belongs to the pyruvate, phosphate/water dikinase regulatory protein family. PDRP subfamily.</text>
</comment>
<proteinExistence type="inferred from homology"/>
<dbReference type="NCBIfam" id="NF003742">
    <property type="entry name" value="PRK05339.1"/>
    <property type="match status" value="1"/>
</dbReference>